<proteinExistence type="predicted"/>
<keyword evidence="2" id="KW-1185">Reference proteome</keyword>
<dbReference type="OrthoDB" id="1535081at2759"/>
<sequence length="213" mass="23278">MSSIAAGVEVAKTVTIAAALGFVPVAIHFHLFDIVARADGPVGAEEVLAFYHGSVEKSRETDVPGPRLVDDAPFAMAGLGFVDMVDDGLYCANAITRHLEATPSSQHGALHFTTEALWASAFLMRKLQAETFKYPFDELQTPTQFAYELIGRSDLANQHTYSIMEAEGRMDSFNHFMVRPTTGQIVGQINIAKESSSKVDHTLRARVQLCPYS</sequence>
<dbReference type="Proteomes" id="UP000247810">
    <property type="component" value="Unassembled WGS sequence"/>
</dbReference>
<organism evidence="1 2">
    <name type="scientific">Aspergillus ellipticus CBS 707.79</name>
    <dbReference type="NCBI Taxonomy" id="1448320"/>
    <lineage>
        <taxon>Eukaryota</taxon>
        <taxon>Fungi</taxon>
        <taxon>Dikarya</taxon>
        <taxon>Ascomycota</taxon>
        <taxon>Pezizomycotina</taxon>
        <taxon>Eurotiomycetes</taxon>
        <taxon>Eurotiomycetidae</taxon>
        <taxon>Eurotiales</taxon>
        <taxon>Aspergillaceae</taxon>
        <taxon>Aspergillus</taxon>
        <taxon>Aspergillus subgen. Circumdati</taxon>
    </lineage>
</organism>
<gene>
    <name evidence="1" type="ORF">BO71DRAFT_62550</name>
</gene>
<name>A0A319EJ12_9EURO</name>
<accession>A0A319EJ12</accession>
<dbReference type="EMBL" id="KZ825963">
    <property type="protein sequence ID" value="PYH90942.1"/>
    <property type="molecule type" value="Genomic_DNA"/>
</dbReference>
<dbReference type="PANTHER" id="PTHR43712:SF18">
    <property type="entry name" value="PUTATIVE (AFU_ORTHOLOGUE AFUA_4G14240)-RELATED"/>
    <property type="match status" value="1"/>
</dbReference>
<evidence type="ECO:0000313" key="2">
    <source>
        <dbReference type="Proteomes" id="UP000247810"/>
    </source>
</evidence>
<reference evidence="1 2" key="1">
    <citation type="submission" date="2018-02" db="EMBL/GenBank/DDBJ databases">
        <title>The genomes of Aspergillus section Nigri reveals drivers in fungal speciation.</title>
        <authorList>
            <consortium name="DOE Joint Genome Institute"/>
            <person name="Vesth T.C."/>
            <person name="Nybo J."/>
            <person name="Theobald S."/>
            <person name="Brandl J."/>
            <person name="Frisvad J.C."/>
            <person name="Nielsen K.F."/>
            <person name="Lyhne E.K."/>
            <person name="Kogle M.E."/>
            <person name="Kuo A."/>
            <person name="Riley R."/>
            <person name="Clum A."/>
            <person name="Nolan M."/>
            <person name="Lipzen A."/>
            <person name="Salamov A."/>
            <person name="Henrissat B."/>
            <person name="Wiebenga A."/>
            <person name="De vries R.P."/>
            <person name="Grigoriev I.V."/>
            <person name="Mortensen U.H."/>
            <person name="Andersen M.R."/>
            <person name="Baker S.E."/>
        </authorList>
    </citation>
    <scope>NUCLEOTIDE SEQUENCE [LARGE SCALE GENOMIC DNA]</scope>
    <source>
        <strain evidence="1 2">CBS 707.79</strain>
    </source>
</reference>
<dbReference type="VEuPathDB" id="FungiDB:BO71DRAFT_62550"/>
<protein>
    <submittedName>
        <fullName evidence="1">Uncharacterized protein</fullName>
    </submittedName>
</protein>
<evidence type="ECO:0000313" key="1">
    <source>
        <dbReference type="EMBL" id="PYH90942.1"/>
    </source>
</evidence>
<dbReference type="PANTHER" id="PTHR43712">
    <property type="entry name" value="PUTATIVE (AFU_ORTHOLOGUE AFUA_4G14580)-RELATED"/>
    <property type="match status" value="1"/>
</dbReference>
<dbReference type="AlphaFoldDB" id="A0A319EJ12"/>